<organism evidence="1">
    <name type="scientific">Arion vulgaris</name>
    <dbReference type="NCBI Taxonomy" id="1028688"/>
    <lineage>
        <taxon>Eukaryota</taxon>
        <taxon>Metazoa</taxon>
        <taxon>Spiralia</taxon>
        <taxon>Lophotrochozoa</taxon>
        <taxon>Mollusca</taxon>
        <taxon>Gastropoda</taxon>
        <taxon>Heterobranchia</taxon>
        <taxon>Euthyneura</taxon>
        <taxon>Panpulmonata</taxon>
        <taxon>Eupulmonata</taxon>
        <taxon>Stylommatophora</taxon>
        <taxon>Helicina</taxon>
        <taxon>Arionoidea</taxon>
        <taxon>Arionidae</taxon>
        <taxon>Arion</taxon>
    </lineage>
</organism>
<dbReference type="AlphaFoldDB" id="A0A0B7BXF1"/>
<name>A0A0B7BXF1_9EUPU</name>
<evidence type="ECO:0000313" key="1">
    <source>
        <dbReference type="EMBL" id="CEK97889.1"/>
    </source>
</evidence>
<feature type="non-terminal residue" evidence="1">
    <location>
        <position position="1"/>
    </location>
</feature>
<protein>
    <submittedName>
        <fullName evidence="1">Uncharacterized protein</fullName>
    </submittedName>
</protein>
<accession>A0A0B7BXF1</accession>
<sequence length="82" mass="9420">LEYIEIKYASSFVLTVAQIISQEMTTHQQQLLMFQMSPTIPDDRNAESVNKNVSSSHPIFMSRDCQILTSTLICIWPNWDSP</sequence>
<gene>
    <name evidence="1" type="primary">ORF217188</name>
</gene>
<dbReference type="EMBL" id="HACG01051018">
    <property type="protein sequence ID" value="CEK97889.1"/>
    <property type="molecule type" value="Transcribed_RNA"/>
</dbReference>
<proteinExistence type="predicted"/>
<reference evidence="1" key="1">
    <citation type="submission" date="2014-12" db="EMBL/GenBank/DDBJ databases">
        <title>Insight into the proteome of Arion vulgaris.</title>
        <authorList>
            <person name="Aradska J."/>
            <person name="Bulat T."/>
            <person name="Smidak R."/>
            <person name="Sarate P."/>
            <person name="Gangsoo J."/>
            <person name="Sialana F."/>
            <person name="Bilban M."/>
            <person name="Lubec G."/>
        </authorList>
    </citation>
    <scope>NUCLEOTIDE SEQUENCE</scope>
    <source>
        <tissue evidence="1">Skin</tissue>
    </source>
</reference>
<feature type="non-terminal residue" evidence="1">
    <location>
        <position position="82"/>
    </location>
</feature>